<dbReference type="InterPro" id="IPR029058">
    <property type="entry name" value="AB_hydrolase_fold"/>
</dbReference>
<dbReference type="PANTHER" id="PTHR46438">
    <property type="entry name" value="ALPHA/BETA-HYDROLASES SUPERFAMILY PROTEIN"/>
    <property type="match status" value="1"/>
</dbReference>
<comment type="caution">
    <text evidence="3">The sequence shown here is derived from an EMBL/GenBank/DDBJ whole genome shotgun (WGS) entry which is preliminary data.</text>
</comment>
<dbReference type="PRINTS" id="PR00111">
    <property type="entry name" value="ABHYDROLASE"/>
</dbReference>
<evidence type="ECO:0000259" key="2">
    <source>
        <dbReference type="Pfam" id="PF00561"/>
    </source>
</evidence>
<keyword evidence="1" id="KW-1133">Transmembrane helix</keyword>
<dbReference type="Pfam" id="PF00561">
    <property type="entry name" value="Abhydrolase_1"/>
    <property type="match status" value="1"/>
</dbReference>
<evidence type="ECO:0000256" key="1">
    <source>
        <dbReference type="SAM" id="Phobius"/>
    </source>
</evidence>
<organism evidence="3 4">
    <name type="scientific">Sungkyunkwania multivorans</name>
    <dbReference type="NCBI Taxonomy" id="1173618"/>
    <lineage>
        <taxon>Bacteria</taxon>
        <taxon>Pseudomonadati</taxon>
        <taxon>Bacteroidota</taxon>
        <taxon>Flavobacteriia</taxon>
        <taxon>Flavobacteriales</taxon>
        <taxon>Flavobacteriaceae</taxon>
        <taxon>Sungkyunkwania</taxon>
    </lineage>
</organism>
<feature type="domain" description="AB hydrolase-1" evidence="2">
    <location>
        <begin position="63"/>
        <end position="294"/>
    </location>
</feature>
<accession>A0ABW3CU87</accession>
<keyword evidence="4" id="KW-1185">Reference proteome</keyword>
<gene>
    <name evidence="3" type="ORF">ACFQ1M_03280</name>
</gene>
<reference evidence="4" key="1">
    <citation type="journal article" date="2019" name="Int. J. Syst. Evol. Microbiol.">
        <title>The Global Catalogue of Microorganisms (GCM) 10K type strain sequencing project: providing services to taxonomists for standard genome sequencing and annotation.</title>
        <authorList>
            <consortium name="The Broad Institute Genomics Platform"/>
            <consortium name="The Broad Institute Genome Sequencing Center for Infectious Disease"/>
            <person name="Wu L."/>
            <person name="Ma J."/>
        </authorList>
    </citation>
    <scope>NUCLEOTIDE SEQUENCE [LARGE SCALE GENOMIC DNA]</scope>
    <source>
        <strain evidence="4">CCUG 62952</strain>
    </source>
</reference>
<protein>
    <submittedName>
        <fullName evidence="3">Alpha/beta fold hydrolase</fullName>
    </submittedName>
</protein>
<keyword evidence="3" id="KW-0378">Hydrolase</keyword>
<keyword evidence="1" id="KW-0812">Transmembrane</keyword>
<dbReference type="RefSeq" id="WP_386403820.1">
    <property type="nucleotide sequence ID" value="NZ_JBHTJH010000004.1"/>
</dbReference>
<dbReference type="Gene3D" id="3.40.50.1820">
    <property type="entry name" value="alpha/beta hydrolase"/>
    <property type="match status" value="1"/>
</dbReference>
<evidence type="ECO:0000313" key="3">
    <source>
        <dbReference type="EMBL" id="MFD0861218.1"/>
    </source>
</evidence>
<name>A0ABW3CU87_9FLAO</name>
<dbReference type="InterPro" id="IPR000073">
    <property type="entry name" value="AB_hydrolase_1"/>
</dbReference>
<dbReference type="GO" id="GO:0016787">
    <property type="term" value="F:hydrolase activity"/>
    <property type="evidence" value="ECO:0007669"/>
    <property type="project" value="UniProtKB-KW"/>
</dbReference>
<dbReference type="SUPFAM" id="SSF53474">
    <property type="entry name" value="alpha/beta-Hydrolases"/>
    <property type="match status" value="1"/>
</dbReference>
<keyword evidence="1" id="KW-0472">Membrane</keyword>
<feature type="transmembrane region" description="Helical" evidence="1">
    <location>
        <begin position="9"/>
        <end position="28"/>
    </location>
</feature>
<sequence>MKFRSLHKYFLISVVILIAAICFVSYAPDVDVNELRHRYAYEDSQFMTIDEMPVHYRINGRGPALVLLHGTAASLHAWEAWTKELSNSFTIISLDLPAFGLTGPNDTGDYSIDYYVSFLDRFLKRLNLQNFHLGGNSLGGNIAWNYALKFPMKVNKLILLNASGYPTNKEISLAFKLAKNDIGSTIVRHFTPKSLVRKSLREVYHNDDLVTTPLLERYYDLQLRQGNRQAFIDRARTKGGGSYVRIGEIQNPTLILWGKEDIWIPVENAKRFHEDLPNSNLKIYDEVGHVPMEEIPRKSAMDVKDFLLSK</sequence>
<dbReference type="EMBL" id="JBHTJH010000004">
    <property type="protein sequence ID" value="MFD0861218.1"/>
    <property type="molecule type" value="Genomic_DNA"/>
</dbReference>
<evidence type="ECO:0000313" key="4">
    <source>
        <dbReference type="Proteomes" id="UP001596978"/>
    </source>
</evidence>
<dbReference type="PANTHER" id="PTHR46438:SF11">
    <property type="entry name" value="LIPASE-RELATED"/>
    <property type="match status" value="1"/>
</dbReference>
<dbReference type="Proteomes" id="UP001596978">
    <property type="component" value="Unassembled WGS sequence"/>
</dbReference>
<proteinExistence type="predicted"/>